<sequence length="156" mass="18187">MAGDGKNRVGSFLTRKLAAQTVRQRHGNAPQFNGRVHFRFPKHYNRLSRRVPPMPPGQRPAHDELKWHRHLEGDVNTRPAKEWRDTDRADKMIASWAPRGRLSLHQLAGKTETFVCFRCGYPVKSRLVAVKDDNWDYRMCYTCYTNTVRNGLEDHT</sequence>
<proteinExistence type="predicted"/>
<gene>
    <name evidence="1" type="ORF">NDES1114_LOCUS29364</name>
</gene>
<protein>
    <submittedName>
        <fullName evidence="1">Uncharacterized protein</fullName>
    </submittedName>
</protein>
<dbReference type="EMBL" id="HBGF01043922">
    <property type="protein sequence ID" value="CAD9144277.1"/>
    <property type="molecule type" value="Transcribed_RNA"/>
</dbReference>
<name>A0A7S1QP36_NEODS</name>
<reference evidence="1" key="1">
    <citation type="submission" date="2021-01" db="EMBL/GenBank/DDBJ databases">
        <authorList>
            <person name="Corre E."/>
            <person name="Pelletier E."/>
            <person name="Niang G."/>
            <person name="Scheremetjew M."/>
            <person name="Finn R."/>
            <person name="Kale V."/>
            <person name="Holt S."/>
            <person name="Cochrane G."/>
            <person name="Meng A."/>
            <person name="Brown T."/>
            <person name="Cohen L."/>
        </authorList>
    </citation>
    <scope>NUCLEOTIDE SEQUENCE</scope>
    <source>
        <strain evidence="1">CCAP 1951/1</strain>
    </source>
</reference>
<organism evidence="1">
    <name type="scientific">Neobodo designis</name>
    <name type="common">Flagellated protozoan</name>
    <name type="synonym">Bodo designis</name>
    <dbReference type="NCBI Taxonomy" id="312471"/>
    <lineage>
        <taxon>Eukaryota</taxon>
        <taxon>Discoba</taxon>
        <taxon>Euglenozoa</taxon>
        <taxon>Kinetoplastea</taxon>
        <taxon>Metakinetoplastina</taxon>
        <taxon>Neobodonida</taxon>
        <taxon>Neobodo</taxon>
    </lineage>
</organism>
<accession>A0A7S1QP36</accession>
<dbReference type="AlphaFoldDB" id="A0A7S1QP36"/>
<evidence type="ECO:0000313" key="1">
    <source>
        <dbReference type="EMBL" id="CAD9144277.1"/>
    </source>
</evidence>